<accession>A0A5N6ZGS2</accession>
<name>A0A5N6ZGS2_9EURO</name>
<dbReference type="AlphaFoldDB" id="A0A5N6ZGS2"/>
<evidence type="ECO:0000313" key="2">
    <source>
        <dbReference type="EMBL" id="KAE8356877.1"/>
    </source>
</evidence>
<sequence>MDWVTCTPSRPFKAIAVQQAFIYLRFVFIVTSSLYSSRSRFVVRLDEYSTFLSHFERNITYPIASSGLDESYRAHL</sequence>
<evidence type="ECO:0000313" key="3">
    <source>
        <dbReference type="Proteomes" id="UP000327118"/>
    </source>
</evidence>
<dbReference type="Proteomes" id="UP000327118">
    <property type="component" value="Unassembled WGS sequence"/>
</dbReference>
<keyword evidence="1" id="KW-0812">Transmembrane</keyword>
<organism evidence="2 3">
    <name type="scientific">Aspergillus coremiiformis</name>
    <dbReference type="NCBI Taxonomy" id="138285"/>
    <lineage>
        <taxon>Eukaryota</taxon>
        <taxon>Fungi</taxon>
        <taxon>Dikarya</taxon>
        <taxon>Ascomycota</taxon>
        <taxon>Pezizomycotina</taxon>
        <taxon>Eurotiomycetes</taxon>
        <taxon>Eurotiomycetidae</taxon>
        <taxon>Eurotiales</taxon>
        <taxon>Aspergillaceae</taxon>
        <taxon>Aspergillus</taxon>
        <taxon>Aspergillus subgen. Circumdati</taxon>
    </lineage>
</organism>
<proteinExistence type="predicted"/>
<feature type="transmembrane region" description="Helical" evidence="1">
    <location>
        <begin position="20"/>
        <end position="37"/>
    </location>
</feature>
<dbReference type="EMBL" id="ML739034">
    <property type="protein sequence ID" value="KAE8356877.1"/>
    <property type="molecule type" value="Genomic_DNA"/>
</dbReference>
<protein>
    <submittedName>
        <fullName evidence="2">Uncharacterized protein</fullName>
    </submittedName>
</protein>
<evidence type="ECO:0000256" key="1">
    <source>
        <dbReference type="SAM" id="Phobius"/>
    </source>
</evidence>
<gene>
    <name evidence="2" type="ORF">BDV28DRAFT_126341</name>
</gene>
<feature type="non-terminal residue" evidence="2">
    <location>
        <position position="76"/>
    </location>
</feature>
<keyword evidence="1" id="KW-1133">Transmembrane helix</keyword>
<reference evidence="3" key="1">
    <citation type="submission" date="2019-04" db="EMBL/GenBank/DDBJ databases">
        <title>Friends and foes A comparative genomics studyof 23 Aspergillus species from section Flavi.</title>
        <authorList>
            <consortium name="DOE Joint Genome Institute"/>
            <person name="Kjaerbolling I."/>
            <person name="Vesth T."/>
            <person name="Frisvad J.C."/>
            <person name="Nybo J.L."/>
            <person name="Theobald S."/>
            <person name="Kildgaard S."/>
            <person name="Isbrandt T."/>
            <person name="Kuo A."/>
            <person name="Sato A."/>
            <person name="Lyhne E.K."/>
            <person name="Kogle M.E."/>
            <person name="Wiebenga A."/>
            <person name="Kun R.S."/>
            <person name="Lubbers R.J."/>
            <person name="Makela M.R."/>
            <person name="Barry K."/>
            <person name="Chovatia M."/>
            <person name="Clum A."/>
            <person name="Daum C."/>
            <person name="Haridas S."/>
            <person name="He G."/>
            <person name="LaButti K."/>
            <person name="Lipzen A."/>
            <person name="Mondo S."/>
            <person name="Riley R."/>
            <person name="Salamov A."/>
            <person name="Simmons B.A."/>
            <person name="Magnuson J.K."/>
            <person name="Henrissat B."/>
            <person name="Mortensen U.H."/>
            <person name="Larsen T.O."/>
            <person name="Devries R.P."/>
            <person name="Grigoriev I.V."/>
            <person name="Machida M."/>
            <person name="Baker S.E."/>
            <person name="Andersen M.R."/>
        </authorList>
    </citation>
    <scope>NUCLEOTIDE SEQUENCE [LARGE SCALE GENOMIC DNA]</scope>
    <source>
        <strain evidence="3">CBS 553.77</strain>
    </source>
</reference>
<keyword evidence="3" id="KW-1185">Reference proteome</keyword>
<keyword evidence="1" id="KW-0472">Membrane</keyword>